<evidence type="ECO:0000259" key="2">
    <source>
        <dbReference type="Pfam" id="PF05305"/>
    </source>
</evidence>
<dbReference type="EMBL" id="MKQR01000011">
    <property type="protein sequence ID" value="OLR93364.1"/>
    <property type="molecule type" value="Genomic_DNA"/>
</dbReference>
<proteinExistence type="predicted"/>
<name>A0A1Q9LMZ9_9PSEU</name>
<organism evidence="3 4">
    <name type="scientific">Actinokineospora bangkokensis</name>
    <dbReference type="NCBI Taxonomy" id="1193682"/>
    <lineage>
        <taxon>Bacteria</taxon>
        <taxon>Bacillati</taxon>
        <taxon>Actinomycetota</taxon>
        <taxon>Actinomycetes</taxon>
        <taxon>Pseudonocardiales</taxon>
        <taxon>Pseudonocardiaceae</taxon>
        <taxon>Actinokineospora</taxon>
    </lineage>
</organism>
<comment type="caution">
    <text evidence="3">The sequence shown here is derived from an EMBL/GenBank/DDBJ whole genome shotgun (WGS) entry which is preliminary data.</text>
</comment>
<dbReference type="STRING" id="1193682.BJP25_18030"/>
<dbReference type="Proteomes" id="UP000186040">
    <property type="component" value="Unassembled WGS sequence"/>
</dbReference>
<dbReference type="Pfam" id="PF05305">
    <property type="entry name" value="DUF732"/>
    <property type="match status" value="1"/>
</dbReference>
<evidence type="ECO:0000313" key="3">
    <source>
        <dbReference type="EMBL" id="OLR93364.1"/>
    </source>
</evidence>
<feature type="compositionally biased region" description="Low complexity" evidence="1">
    <location>
        <begin position="10"/>
        <end position="84"/>
    </location>
</feature>
<accession>A0A1Q9LMZ9</accession>
<keyword evidence="4" id="KW-1185">Reference proteome</keyword>
<sequence length="161" mass="15597">MTACGSGEDSPTAQTAPPQTTSTTASTAAPSSSSAPSEQASAAPTTTTTGTSKPGKPVVTTAAPPAATKTPQQPGQQPGQPPVTRVTGNPARDGYLADITAAGVPVSATGDAEVLIGEAVCNELSRGTARATVVQNVASIGGGITPQGAEAMVAAAQKRLC</sequence>
<gene>
    <name evidence="3" type="ORF">BJP25_18030</name>
</gene>
<evidence type="ECO:0000256" key="1">
    <source>
        <dbReference type="SAM" id="MobiDB-lite"/>
    </source>
</evidence>
<reference evidence="3 4" key="1">
    <citation type="submission" date="2016-10" db="EMBL/GenBank/DDBJ databases">
        <title>The Draft Genome Sequence of Actinokineospora bangkokensis 44EHWT reveals the biosynthetic pathway of antifungal compounds Thailandins with unusual extender unit butylmalonyl-CoA.</title>
        <authorList>
            <person name="Greule A."/>
            <person name="Intra B."/>
            <person name="Flemming S."/>
            <person name="Rommel M.G."/>
            <person name="Panbangred W."/>
            <person name="Bechthold A."/>
        </authorList>
    </citation>
    <scope>NUCLEOTIDE SEQUENCE [LARGE SCALE GENOMIC DNA]</scope>
    <source>
        <strain evidence="3 4">44EHW</strain>
    </source>
</reference>
<feature type="domain" description="DUF732" evidence="2">
    <location>
        <begin position="93"/>
        <end position="161"/>
    </location>
</feature>
<evidence type="ECO:0000313" key="4">
    <source>
        <dbReference type="Proteomes" id="UP000186040"/>
    </source>
</evidence>
<protein>
    <recommendedName>
        <fullName evidence="2">DUF732 domain-containing protein</fullName>
    </recommendedName>
</protein>
<dbReference type="AlphaFoldDB" id="A0A1Q9LMZ9"/>
<dbReference type="InterPro" id="IPR007969">
    <property type="entry name" value="DUF732"/>
</dbReference>
<feature type="region of interest" description="Disordered" evidence="1">
    <location>
        <begin position="1"/>
        <end position="94"/>
    </location>
</feature>